<name>A0ABN7Q8P2_9BURK</name>
<sequence>MRHYATCPECDNPVQVINLDVDTRVDGAGRSLPLYAKHTAFNVQGIADYDEEAYDECSLANPRSFNGNERRPSSSRFANDVLQLLVREPDALHIIAERFLDAYIPDELFAAMLKQFAVQQGHLYRAVTTSNLPFAVLYMSGSQDLFTCRPKSGTSPVALAVSKSTIFEMKNGRIARRTGTKGSLRFFVTDHKQAKSLEDTRPSSEDTGQSMKLIIEEHIGEEKKALYSSRHELRDITYFRNLVGKRERFREMARESFGER</sequence>
<reference evidence="1 2" key="1">
    <citation type="submission" date="2021-03" db="EMBL/GenBank/DDBJ databases">
        <authorList>
            <person name="Peeters C."/>
        </authorList>
    </citation>
    <scope>NUCLEOTIDE SEQUENCE [LARGE SCALE GENOMIC DNA]</scope>
    <source>
        <strain evidence="1 2">LMG 26411</strain>
    </source>
</reference>
<dbReference type="EMBL" id="CAJPVI010000031">
    <property type="protein sequence ID" value="CAG2154651.1"/>
    <property type="molecule type" value="Genomic_DNA"/>
</dbReference>
<gene>
    <name evidence="1" type="ORF">LMG26411_04678</name>
</gene>
<evidence type="ECO:0000313" key="2">
    <source>
        <dbReference type="Proteomes" id="UP000672657"/>
    </source>
</evidence>
<dbReference type="RefSeq" id="WP_211955643.1">
    <property type="nucleotide sequence ID" value="NZ_CAJPVI010000031.1"/>
</dbReference>
<dbReference type="Proteomes" id="UP000672657">
    <property type="component" value="Unassembled WGS sequence"/>
</dbReference>
<accession>A0ABN7Q8P2</accession>
<organism evidence="1 2">
    <name type="scientific">Cupriavidus numazuensis</name>
    <dbReference type="NCBI Taxonomy" id="221992"/>
    <lineage>
        <taxon>Bacteria</taxon>
        <taxon>Pseudomonadati</taxon>
        <taxon>Pseudomonadota</taxon>
        <taxon>Betaproteobacteria</taxon>
        <taxon>Burkholderiales</taxon>
        <taxon>Burkholderiaceae</taxon>
        <taxon>Cupriavidus</taxon>
    </lineage>
</organism>
<proteinExistence type="predicted"/>
<keyword evidence="2" id="KW-1185">Reference proteome</keyword>
<evidence type="ECO:0000313" key="1">
    <source>
        <dbReference type="EMBL" id="CAG2154651.1"/>
    </source>
</evidence>
<protein>
    <submittedName>
        <fullName evidence="1">Uncharacterized protein</fullName>
    </submittedName>
</protein>
<comment type="caution">
    <text evidence="1">The sequence shown here is derived from an EMBL/GenBank/DDBJ whole genome shotgun (WGS) entry which is preliminary data.</text>
</comment>